<gene>
    <name evidence="2" type="ordered locus">Msil_3852</name>
</gene>
<evidence type="ECO:0000313" key="2">
    <source>
        <dbReference type="EMBL" id="ACK52734.1"/>
    </source>
</evidence>
<feature type="signal peptide" evidence="1">
    <location>
        <begin position="1"/>
        <end position="30"/>
    </location>
</feature>
<evidence type="ECO:0008006" key="4">
    <source>
        <dbReference type="Google" id="ProtNLM"/>
    </source>
</evidence>
<keyword evidence="1" id="KW-0732">Signal</keyword>
<dbReference type="RefSeq" id="WP_012592802.1">
    <property type="nucleotide sequence ID" value="NC_011666.1"/>
</dbReference>
<dbReference type="KEGG" id="msl:Msil_3852"/>
<feature type="chain" id="PRO_5002868375" description="Cytochrome c domain-containing protein" evidence="1">
    <location>
        <begin position="31"/>
        <end position="486"/>
    </location>
</feature>
<evidence type="ECO:0000313" key="3">
    <source>
        <dbReference type="Proteomes" id="UP000002257"/>
    </source>
</evidence>
<organism evidence="2 3">
    <name type="scientific">Methylocella silvestris (strain DSM 15510 / CIP 108128 / LMG 27833 / NCIMB 13906 / BL2)</name>
    <dbReference type="NCBI Taxonomy" id="395965"/>
    <lineage>
        <taxon>Bacteria</taxon>
        <taxon>Pseudomonadati</taxon>
        <taxon>Pseudomonadota</taxon>
        <taxon>Alphaproteobacteria</taxon>
        <taxon>Hyphomicrobiales</taxon>
        <taxon>Beijerinckiaceae</taxon>
        <taxon>Methylocella</taxon>
    </lineage>
</organism>
<keyword evidence="3" id="KW-1185">Reference proteome</keyword>
<accession>B8EMQ5</accession>
<name>B8EMQ5_METSB</name>
<sequence>MPNRVLTRRVGARACAILGLLLAGAVVAGAAGATEDSARNQLAQKDCVRGKFKDYHLQGTGGDPAASYKGRVFRLSQDYPNQIPPREDFPWAKIPFKDGGPVDPEAYLRALLAYGLEGNVDVDFYVEDNKIRKWYGMPWMDWNTEVASDWPGTDGREFVHGFTHEFDSSGNTLSTLQHDFVDTWSGAYLNDRAAFGVGQVYCDPDNPKPGALNPDPAGLNDFPDGAFIIKLLFSTVTEDQLPIAKNALEWQAHVFVNDDPSWRNKGPASRFERALGPIRLIQIDVSVRDERSLTGWLLGTFGYDGNAKGATPWERMVPFGLQWGNNPKVTFAQTCAGPDGPCDRSKLTEQWINEEAAENLTRAPLNFNHLGFGGRLAGPVDNAKASCMGCHQTAGFPTVPILPEFSANGAVLKLDAGKRPATDQSFRMMYYGNVPSGVVFSDSQLQSSDYSLQLSMSLQNYASRRCGDQSEPSSAPAPEICGQLLA</sequence>
<proteinExistence type="predicted"/>
<dbReference type="EMBL" id="CP001280">
    <property type="protein sequence ID" value="ACK52734.1"/>
    <property type="molecule type" value="Genomic_DNA"/>
</dbReference>
<dbReference type="Proteomes" id="UP000002257">
    <property type="component" value="Chromosome"/>
</dbReference>
<reference evidence="2 3" key="1">
    <citation type="journal article" date="2010" name="J. Bacteriol.">
        <title>Complete genome sequence of the aerobic facultative methanotroph Methylocella silvestris BL2.</title>
        <authorList>
            <person name="Chen Y."/>
            <person name="Crombie A."/>
            <person name="Rahman M.T."/>
            <person name="Dedysh S.N."/>
            <person name="Liesack W."/>
            <person name="Stott M.B."/>
            <person name="Alam M."/>
            <person name="Theisen A.R."/>
            <person name="Murrell J.C."/>
            <person name="Dunfield P.F."/>
        </authorList>
    </citation>
    <scope>NUCLEOTIDE SEQUENCE [LARGE SCALE GENOMIC DNA]</scope>
    <source>
        <strain evidence="3">DSM 15510 / CIP 108128 / LMG 27833 / NCIMB 13906 / BL2</strain>
    </source>
</reference>
<dbReference type="AlphaFoldDB" id="B8EMQ5"/>
<evidence type="ECO:0000256" key="1">
    <source>
        <dbReference type="SAM" id="SignalP"/>
    </source>
</evidence>
<dbReference type="HOGENOM" id="CLU_038257_0_0_5"/>
<protein>
    <recommendedName>
        <fullName evidence="4">Cytochrome c domain-containing protein</fullName>
    </recommendedName>
</protein>
<dbReference type="eggNOG" id="ENOG502ZA39">
    <property type="taxonomic scope" value="Bacteria"/>
</dbReference>